<reference evidence="2" key="1">
    <citation type="submission" date="2017-05" db="UniProtKB">
        <authorList>
            <consortium name="EnsemblMetazoa"/>
        </authorList>
    </citation>
    <scope>IDENTIFICATION</scope>
</reference>
<feature type="transmembrane region" description="Helical" evidence="1">
    <location>
        <begin position="30"/>
        <end position="48"/>
    </location>
</feature>
<organism evidence="2">
    <name type="scientific">Amphimedon queenslandica</name>
    <name type="common">Sponge</name>
    <dbReference type="NCBI Taxonomy" id="400682"/>
    <lineage>
        <taxon>Eukaryota</taxon>
        <taxon>Metazoa</taxon>
        <taxon>Porifera</taxon>
        <taxon>Demospongiae</taxon>
        <taxon>Heteroscleromorpha</taxon>
        <taxon>Haplosclerida</taxon>
        <taxon>Niphatidae</taxon>
        <taxon>Amphimedon</taxon>
    </lineage>
</organism>
<dbReference type="EnsemblMetazoa" id="Aqu2.1.26202_001">
    <property type="protein sequence ID" value="Aqu2.1.26202_001"/>
    <property type="gene ID" value="Aqu2.1.26202"/>
</dbReference>
<evidence type="ECO:0000313" key="2">
    <source>
        <dbReference type="EnsemblMetazoa" id="Aqu2.1.26202_001"/>
    </source>
</evidence>
<keyword evidence="1" id="KW-0472">Membrane</keyword>
<proteinExistence type="predicted"/>
<protein>
    <submittedName>
        <fullName evidence="2">Uncharacterized protein</fullName>
    </submittedName>
</protein>
<evidence type="ECO:0000256" key="1">
    <source>
        <dbReference type="SAM" id="Phobius"/>
    </source>
</evidence>
<accession>A0A1X7UEK8</accession>
<dbReference type="InParanoid" id="A0A1X7UEK8"/>
<name>A0A1X7UEK8_AMPQE</name>
<dbReference type="AlphaFoldDB" id="A0A1X7UEK8"/>
<keyword evidence="1" id="KW-1133">Transmembrane helix</keyword>
<sequence length="49" mass="5792">MSHPPFISQEVRLRILEFILNCHKINLSHFPMGGILQFLLLMIMRVLLM</sequence>
<keyword evidence="1" id="KW-0812">Transmembrane</keyword>